<dbReference type="Pfam" id="PF08784">
    <property type="entry name" value="RPA_C"/>
    <property type="match status" value="1"/>
</dbReference>
<evidence type="ECO:0000313" key="4">
    <source>
        <dbReference type="Proteomes" id="UP000504636"/>
    </source>
</evidence>
<dbReference type="InterPro" id="IPR014892">
    <property type="entry name" value="RPA_C"/>
</dbReference>
<dbReference type="InterPro" id="IPR013761">
    <property type="entry name" value="SAM/pointed_sf"/>
</dbReference>
<evidence type="ECO:0000313" key="5">
    <source>
        <dbReference type="RefSeq" id="XP_033580579.1"/>
    </source>
</evidence>
<dbReference type="InterPro" id="IPR036388">
    <property type="entry name" value="WH-like_DNA-bd_sf"/>
</dbReference>
<dbReference type="EMBL" id="MU003696">
    <property type="protein sequence ID" value="KAF2813615.1"/>
    <property type="molecule type" value="Genomic_DNA"/>
</dbReference>
<dbReference type="Gene3D" id="1.10.150.50">
    <property type="entry name" value="Transcription Factor, Ets-1"/>
    <property type="match status" value="1"/>
</dbReference>
<dbReference type="CDD" id="cd09487">
    <property type="entry name" value="SAM_superfamily"/>
    <property type="match status" value="1"/>
</dbReference>
<keyword evidence="4" id="KW-1185">Reference proteome</keyword>
<dbReference type="GeneID" id="54462780"/>
<dbReference type="PROSITE" id="PS50105">
    <property type="entry name" value="SAM_DOMAIN"/>
    <property type="match status" value="1"/>
</dbReference>
<protein>
    <recommendedName>
        <fullName evidence="2">SAM domain-containing protein</fullName>
    </recommendedName>
</protein>
<reference evidence="5" key="2">
    <citation type="submission" date="2020-04" db="EMBL/GenBank/DDBJ databases">
        <authorList>
            <consortium name="NCBI Genome Project"/>
        </authorList>
    </citation>
    <scope>NUCLEOTIDE SEQUENCE</scope>
    <source>
        <strain evidence="5">CBS 304.34</strain>
    </source>
</reference>
<feature type="compositionally biased region" description="Polar residues" evidence="1">
    <location>
        <begin position="58"/>
        <end position="68"/>
    </location>
</feature>
<sequence length="197" mass="21821">MASLASTLKCLGLEAYYDAFVDNGFENCNTLMKITEDDLKELGVKLGHRRILQHEITTQRKYSGQASEVSEDSEPPKGNGNVSDDSLLAWARRVFADQGQTITPQLLGKISSMLTEDGIEIKYSEFICQNRLQSTPDVIKLFLMTTPQTSEGLHQDDIAERLNLEEDDVAAAGDELLGLGVIYTTTNDETWAVLETD</sequence>
<dbReference type="Pfam" id="PF00536">
    <property type="entry name" value="SAM_1"/>
    <property type="match status" value="1"/>
</dbReference>
<feature type="domain" description="SAM" evidence="2">
    <location>
        <begin position="1"/>
        <end position="44"/>
    </location>
</feature>
<accession>A0A6A6Z0A6</accession>
<dbReference type="Gene3D" id="1.10.10.10">
    <property type="entry name" value="Winged helix-like DNA-binding domain superfamily/Winged helix DNA-binding domain"/>
    <property type="match status" value="1"/>
</dbReference>
<dbReference type="SUPFAM" id="SSF46785">
    <property type="entry name" value="Winged helix' DNA-binding domain"/>
    <property type="match status" value="1"/>
</dbReference>
<dbReference type="SMART" id="SM00454">
    <property type="entry name" value="SAM"/>
    <property type="match status" value="1"/>
</dbReference>
<evidence type="ECO:0000313" key="3">
    <source>
        <dbReference type="EMBL" id="KAF2813615.1"/>
    </source>
</evidence>
<dbReference type="OrthoDB" id="25571at2759"/>
<proteinExistence type="predicted"/>
<dbReference type="SUPFAM" id="SSF47769">
    <property type="entry name" value="SAM/Pointed domain"/>
    <property type="match status" value="1"/>
</dbReference>
<dbReference type="RefSeq" id="XP_033580579.1">
    <property type="nucleotide sequence ID" value="XM_033721887.1"/>
</dbReference>
<evidence type="ECO:0000256" key="1">
    <source>
        <dbReference type="SAM" id="MobiDB-lite"/>
    </source>
</evidence>
<evidence type="ECO:0000259" key="2">
    <source>
        <dbReference type="PROSITE" id="PS50105"/>
    </source>
</evidence>
<reference evidence="3 5" key="1">
    <citation type="journal article" date="2020" name="Stud. Mycol.">
        <title>101 Dothideomycetes genomes: a test case for predicting lifestyles and emergence of pathogens.</title>
        <authorList>
            <person name="Haridas S."/>
            <person name="Albert R."/>
            <person name="Binder M."/>
            <person name="Bloem J."/>
            <person name="Labutti K."/>
            <person name="Salamov A."/>
            <person name="Andreopoulos B."/>
            <person name="Baker S."/>
            <person name="Barry K."/>
            <person name="Bills G."/>
            <person name="Bluhm B."/>
            <person name="Cannon C."/>
            <person name="Castanera R."/>
            <person name="Culley D."/>
            <person name="Daum C."/>
            <person name="Ezra D."/>
            <person name="Gonzalez J."/>
            <person name="Henrissat B."/>
            <person name="Kuo A."/>
            <person name="Liang C."/>
            <person name="Lipzen A."/>
            <person name="Lutzoni F."/>
            <person name="Magnuson J."/>
            <person name="Mondo S."/>
            <person name="Nolan M."/>
            <person name="Ohm R."/>
            <person name="Pangilinan J."/>
            <person name="Park H.-J."/>
            <person name="Ramirez L."/>
            <person name="Alfaro M."/>
            <person name="Sun H."/>
            <person name="Tritt A."/>
            <person name="Yoshinaga Y."/>
            <person name="Zwiers L.-H."/>
            <person name="Turgeon B."/>
            <person name="Goodwin S."/>
            <person name="Spatafora J."/>
            <person name="Crous P."/>
            <person name="Grigoriev I."/>
        </authorList>
    </citation>
    <scope>NUCLEOTIDE SEQUENCE</scope>
    <source>
        <strain evidence="3 5">CBS 304.34</strain>
    </source>
</reference>
<feature type="region of interest" description="Disordered" evidence="1">
    <location>
        <begin position="58"/>
        <end position="83"/>
    </location>
</feature>
<name>A0A6A6Z0A6_9PEZI</name>
<gene>
    <name evidence="3 5" type="ORF">BDZ99DRAFT_474246</name>
</gene>
<dbReference type="AlphaFoldDB" id="A0A6A6Z0A6"/>
<reference evidence="5" key="3">
    <citation type="submission" date="2025-04" db="UniProtKB">
        <authorList>
            <consortium name="RefSeq"/>
        </authorList>
    </citation>
    <scope>IDENTIFICATION</scope>
    <source>
        <strain evidence="5">CBS 304.34</strain>
    </source>
</reference>
<organism evidence="3">
    <name type="scientific">Mytilinidion resinicola</name>
    <dbReference type="NCBI Taxonomy" id="574789"/>
    <lineage>
        <taxon>Eukaryota</taxon>
        <taxon>Fungi</taxon>
        <taxon>Dikarya</taxon>
        <taxon>Ascomycota</taxon>
        <taxon>Pezizomycotina</taxon>
        <taxon>Dothideomycetes</taxon>
        <taxon>Pleosporomycetidae</taxon>
        <taxon>Mytilinidiales</taxon>
        <taxon>Mytilinidiaceae</taxon>
        <taxon>Mytilinidion</taxon>
    </lineage>
</organism>
<dbReference type="Proteomes" id="UP000504636">
    <property type="component" value="Unplaced"/>
</dbReference>
<dbReference type="InterPro" id="IPR001660">
    <property type="entry name" value="SAM"/>
</dbReference>
<dbReference type="InterPro" id="IPR036390">
    <property type="entry name" value="WH_DNA-bd_sf"/>
</dbReference>